<dbReference type="AlphaFoldDB" id="A0A3G9G8C8"/>
<feature type="transmembrane region" description="Helical" evidence="7">
    <location>
        <begin position="12"/>
        <end position="32"/>
    </location>
</feature>
<evidence type="ECO:0000256" key="6">
    <source>
        <dbReference type="ARBA" id="ARBA00023136"/>
    </source>
</evidence>
<keyword evidence="9" id="KW-1185">Reference proteome</keyword>
<dbReference type="EMBL" id="AP018823">
    <property type="protein sequence ID" value="BBF83835.1"/>
    <property type="molecule type" value="Genomic_DNA"/>
</dbReference>
<accession>A0A3G9G8C8</accession>
<protein>
    <submittedName>
        <fullName evidence="8">Chromate transport protein ChrA</fullName>
    </submittedName>
</protein>
<feature type="transmembrane region" description="Helical" evidence="7">
    <location>
        <begin position="80"/>
        <end position="102"/>
    </location>
</feature>
<comment type="similarity">
    <text evidence="2">Belongs to the chromate ion transporter (CHR) (TC 2.A.51) family.</text>
</comment>
<sequence length="187" mass="20383">MNPTLNIPNRRQLFIGFFSIGLSGFGGVLPLAHRMLVQQRRWLSEEEFTELLGLGQILPGPNIVNMSIAIGARFHGVAGAWLAVAGLMLAPLVIVLGMAVLYDHYRNLPDVQGTLHGLASAAAGLLLAMVLRMGEKIERHPLALLMAMLTFIAVGILRWPLLPVLLLLGPVSIWLARRRQRQGGEAC</sequence>
<dbReference type="GO" id="GO:0015109">
    <property type="term" value="F:chromate transmembrane transporter activity"/>
    <property type="evidence" value="ECO:0007669"/>
    <property type="project" value="InterPro"/>
</dbReference>
<evidence type="ECO:0000256" key="1">
    <source>
        <dbReference type="ARBA" id="ARBA00004651"/>
    </source>
</evidence>
<dbReference type="PANTHER" id="PTHR43663:SF1">
    <property type="entry name" value="CHROMATE TRANSPORTER"/>
    <property type="match status" value="1"/>
</dbReference>
<reference evidence="9" key="3">
    <citation type="journal article" date="2017" name="Plant Physiol. Biochem.">
        <title>Differential oxidative and antioxidative response of duckweed Lemna minor toward plant growth promoting/inhibiting bacteria.</title>
        <authorList>
            <person name="Ishizawa H."/>
            <person name="Kuroda M."/>
            <person name="Morikawa M."/>
            <person name="Ike M."/>
        </authorList>
    </citation>
    <scope>NUCLEOTIDE SEQUENCE [LARGE SCALE GENOMIC DNA]</scope>
    <source>
        <strain evidence="9">H3</strain>
    </source>
</reference>
<organism evidence="8 9">
    <name type="scientific">Aquitalea magnusonii</name>
    <dbReference type="NCBI Taxonomy" id="332411"/>
    <lineage>
        <taxon>Bacteria</taxon>
        <taxon>Pseudomonadati</taxon>
        <taxon>Pseudomonadota</taxon>
        <taxon>Betaproteobacteria</taxon>
        <taxon>Neisseriales</taxon>
        <taxon>Chromobacteriaceae</taxon>
        <taxon>Aquitalea</taxon>
    </lineage>
</organism>
<reference evidence="8 9" key="2">
    <citation type="journal article" date="2017" name="Genome Announc.">
        <title>Draft genome sequence of Aquitalea magnusonii strain H3, a plant growth-promoting bacterium of duckweed Lemna minor.</title>
        <authorList>
            <person name="Ishizawa H."/>
            <person name="Kuroda M."/>
            <person name="Ike M."/>
        </authorList>
    </citation>
    <scope>NUCLEOTIDE SEQUENCE [LARGE SCALE GENOMIC DNA]</scope>
    <source>
        <strain evidence="8 9">H3</strain>
    </source>
</reference>
<dbReference type="OrthoDB" id="8596378at2"/>
<dbReference type="KEGG" id="amah:DLM_0152"/>
<dbReference type="InterPro" id="IPR003370">
    <property type="entry name" value="Chromate_transpt"/>
</dbReference>
<evidence type="ECO:0000313" key="8">
    <source>
        <dbReference type="EMBL" id="BBF83835.1"/>
    </source>
</evidence>
<keyword evidence="6 7" id="KW-0472">Membrane</keyword>
<evidence type="ECO:0000256" key="2">
    <source>
        <dbReference type="ARBA" id="ARBA00005262"/>
    </source>
</evidence>
<dbReference type="Pfam" id="PF02417">
    <property type="entry name" value="Chromate_transp"/>
    <property type="match status" value="1"/>
</dbReference>
<dbReference type="RefSeq" id="WP_089083935.1">
    <property type="nucleotide sequence ID" value="NZ_AP018823.1"/>
</dbReference>
<comment type="subcellular location">
    <subcellularLocation>
        <location evidence="1">Cell membrane</location>
        <topology evidence="1">Multi-pass membrane protein</topology>
    </subcellularLocation>
</comment>
<gene>
    <name evidence="8" type="ORF">DLM_0152</name>
</gene>
<evidence type="ECO:0000256" key="5">
    <source>
        <dbReference type="ARBA" id="ARBA00022989"/>
    </source>
</evidence>
<evidence type="ECO:0000313" key="9">
    <source>
        <dbReference type="Proteomes" id="UP000198290"/>
    </source>
</evidence>
<name>A0A3G9G8C8_9NEIS</name>
<dbReference type="InterPro" id="IPR052518">
    <property type="entry name" value="CHR_Transporter"/>
</dbReference>
<dbReference type="STRING" id="332411.VI06_03835"/>
<evidence type="ECO:0000256" key="3">
    <source>
        <dbReference type="ARBA" id="ARBA00022475"/>
    </source>
</evidence>
<keyword evidence="5 7" id="KW-1133">Transmembrane helix</keyword>
<keyword evidence="4 7" id="KW-0812">Transmembrane</keyword>
<keyword evidence="3" id="KW-1003">Cell membrane</keyword>
<reference evidence="9" key="1">
    <citation type="journal article" date="2017" name="Biotechnol. Biofuels">
        <title>Evaluation of environmental bacterial communities as a factor affecting the growth of duckweed Lemna minor.</title>
        <authorList>
            <person name="Ishizawa H."/>
            <person name="Kuroda M."/>
            <person name="Morikawa M."/>
            <person name="Ike M."/>
        </authorList>
    </citation>
    <scope>NUCLEOTIDE SEQUENCE [LARGE SCALE GENOMIC DNA]</scope>
    <source>
        <strain evidence="9">H3</strain>
    </source>
</reference>
<evidence type="ECO:0000256" key="7">
    <source>
        <dbReference type="SAM" id="Phobius"/>
    </source>
</evidence>
<dbReference type="Proteomes" id="UP000198290">
    <property type="component" value="Chromosome"/>
</dbReference>
<proteinExistence type="inferred from homology"/>
<feature type="transmembrane region" description="Helical" evidence="7">
    <location>
        <begin position="114"/>
        <end position="131"/>
    </location>
</feature>
<dbReference type="PANTHER" id="PTHR43663">
    <property type="entry name" value="CHROMATE TRANSPORT PROTEIN-RELATED"/>
    <property type="match status" value="1"/>
</dbReference>
<dbReference type="GO" id="GO:0005886">
    <property type="term" value="C:plasma membrane"/>
    <property type="evidence" value="ECO:0007669"/>
    <property type="project" value="UniProtKB-SubCell"/>
</dbReference>
<evidence type="ECO:0000256" key="4">
    <source>
        <dbReference type="ARBA" id="ARBA00022692"/>
    </source>
</evidence>